<dbReference type="Gene3D" id="1.20.1440.20">
    <property type="entry name" value="LemA-like domain"/>
    <property type="match status" value="1"/>
</dbReference>
<name>M1Z495_9FIRM</name>
<keyword evidence="4 6" id="KW-1133">Transmembrane helix</keyword>
<keyword evidence="8" id="KW-1185">Reference proteome</keyword>
<dbReference type="OrthoDB" id="9804152at2"/>
<dbReference type="SUPFAM" id="SSF140478">
    <property type="entry name" value="LemA-like"/>
    <property type="match status" value="1"/>
</dbReference>
<evidence type="ECO:0000256" key="2">
    <source>
        <dbReference type="ARBA" id="ARBA00008854"/>
    </source>
</evidence>
<protein>
    <recommendedName>
        <fullName evidence="9">LemA family protein</fullName>
    </recommendedName>
</protein>
<comment type="similarity">
    <text evidence="2">Belongs to the LemA family.</text>
</comment>
<evidence type="ECO:0000256" key="4">
    <source>
        <dbReference type="ARBA" id="ARBA00022989"/>
    </source>
</evidence>
<dbReference type="Proteomes" id="UP000245423">
    <property type="component" value="Chromosome 1"/>
</dbReference>
<organism evidence="7 8">
    <name type="scientific">[Clostridium] ultunense Esp</name>
    <dbReference type="NCBI Taxonomy" id="1288971"/>
    <lineage>
        <taxon>Bacteria</taxon>
        <taxon>Bacillati</taxon>
        <taxon>Bacillota</taxon>
        <taxon>Tissierellia</taxon>
        <taxon>Tissierellales</taxon>
        <taxon>Tepidimicrobiaceae</taxon>
        <taxon>Schnuerera</taxon>
    </lineage>
</organism>
<sequence>MQKKKKYLIPIVIILLIVVLLGGSYNRLAIGDEKVTSAWAQVENVLKRRADLIPNLVNTVKGYASHEKEVLTGITEARTKFNAANTPDEYAEANAEFNRVLTNLYAVVENYPELKANENFTELQYELAGTENRIATERMRYNEAVESFNTSIRRFPTNIIAKIFGFEKRQYFEINPEDAEVPEVNF</sequence>
<feature type="transmembrane region" description="Helical" evidence="6">
    <location>
        <begin position="7"/>
        <end position="25"/>
    </location>
</feature>
<evidence type="ECO:0008006" key="9">
    <source>
        <dbReference type="Google" id="ProtNLM"/>
    </source>
</evidence>
<gene>
    <name evidence="7" type="ORF">CUESP1_2384</name>
</gene>
<evidence type="ECO:0000256" key="6">
    <source>
        <dbReference type="SAM" id="Phobius"/>
    </source>
</evidence>
<comment type="subcellular location">
    <subcellularLocation>
        <location evidence="1">Membrane</location>
        <topology evidence="1">Single-pass membrane protein</topology>
    </subcellularLocation>
</comment>
<dbReference type="HOGENOM" id="CLU_056714_0_1_9"/>
<evidence type="ECO:0000256" key="1">
    <source>
        <dbReference type="ARBA" id="ARBA00004167"/>
    </source>
</evidence>
<accession>M1Z495</accession>
<dbReference type="PANTHER" id="PTHR34478:SF2">
    <property type="entry name" value="MEMBRANE PROTEIN"/>
    <property type="match status" value="1"/>
</dbReference>
<evidence type="ECO:0000313" key="7">
    <source>
        <dbReference type="EMBL" id="SHD77733.1"/>
    </source>
</evidence>
<evidence type="ECO:0000256" key="3">
    <source>
        <dbReference type="ARBA" id="ARBA00022692"/>
    </source>
</evidence>
<dbReference type="AlphaFoldDB" id="M1Z495"/>
<dbReference type="RefSeq" id="WP_005582084.1">
    <property type="nucleotide sequence ID" value="NZ_LT669839.1"/>
</dbReference>
<dbReference type="EMBL" id="LT669839">
    <property type="protein sequence ID" value="SHD77733.1"/>
    <property type="molecule type" value="Genomic_DNA"/>
</dbReference>
<dbReference type="InterPro" id="IPR007156">
    <property type="entry name" value="MamQ_LemA"/>
</dbReference>
<dbReference type="Pfam" id="PF04011">
    <property type="entry name" value="LemA"/>
    <property type="match status" value="1"/>
</dbReference>
<keyword evidence="3 6" id="KW-0812">Transmembrane</keyword>
<reference evidence="7 8" key="1">
    <citation type="submission" date="2016-11" db="EMBL/GenBank/DDBJ databases">
        <authorList>
            <person name="Manzoor S."/>
        </authorList>
    </citation>
    <scope>NUCLEOTIDE SEQUENCE [LARGE SCALE GENOMIC DNA]</scope>
    <source>
        <strain evidence="7">Clostridium ultunense strain Esp</strain>
    </source>
</reference>
<dbReference type="GO" id="GO:0016020">
    <property type="term" value="C:membrane"/>
    <property type="evidence" value="ECO:0007669"/>
    <property type="project" value="UniProtKB-SubCell"/>
</dbReference>
<proteinExistence type="inferred from homology"/>
<dbReference type="InterPro" id="IPR023353">
    <property type="entry name" value="LemA-like_dom_sf"/>
</dbReference>
<keyword evidence="5 6" id="KW-0472">Membrane</keyword>
<evidence type="ECO:0000313" key="8">
    <source>
        <dbReference type="Proteomes" id="UP000245423"/>
    </source>
</evidence>
<evidence type="ECO:0000256" key="5">
    <source>
        <dbReference type="ARBA" id="ARBA00023136"/>
    </source>
</evidence>
<dbReference type="PANTHER" id="PTHR34478">
    <property type="entry name" value="PROTEIN LEMA"/>
    <property type="match status" value="1"/>
</dbReference>